<dbReference type="InterPro" id="IPR001680">
    <property type="entry name" value="WD40_rpt"/>
</dbReference>
<protein>
    <recommendedName>
        <fullName evidence="3">TIR domain-containing protein</fullName>
    </recommendedName>
</protein>
<dbReference type="InterPro" id="IPR011047">
    <property type="entry name" value="Quinoprotein_ADH-like_sf"/>
</dbReference>
<feature type="transmembrane region" description="Helical" evidence="2">
    <location>
        <begin position="192"/>
        <end position="213"/>
    </location>
</feature>
<reference evidence="4 5" key="1">
    <citation type="journal article" date="2019" name="Int. J. Syst. Evol. Microbiol.">
        <title>The Global Catalogue of Microorganisms (GCM) 10K type strain sequencing project: providing services to taxonomists for standard genome sequencing and annotation.</title>
        <authorList>
            <consortium name="The Broad Institute Genomics Platform"/>
            <consortium name="The Broad Institute Genome Sequencing Center for Infectious Disease"/>
            <person name="Wu L."/>
            <person name="Ma J."/>
        </authorList>
    </citation>
    <scope>NUCLEOTIDE SEQUENCE [LARGE SCALE GENOMIC DNA]</scope>
    <source>
        <strain evidence="4 5">JCM 10425</strain>
    </source>
</reference>
<dbReference type="InterPro" id="IPR000157">
    <property type="entry name" value="TIR_dom"/>
</dbReference>
<feature type="domain" description="TIR" evidence="3">
    <location>
        <begin position="4"/>
        <end position="140"/>
    </location>
</feature>
<dbReference type="Gene3D" id="2.130.10.10">
    <property type="entry name" value="YVTN repeat-like/Quinoprotein amine dehydrogenase"/>
    <property type="match status" value="3"/>
</dbReference>
<proteinExistence type="predicted"/>
<keyword evidence="5" id="KW-1185">Reference proteome</keyword>
<keyword evidence="1" id="KW-0853">WD repeat</keyword>
<dbReference type="InterPro" id="IPR035897">
    <property type="entry name" value="Toll_tir_struct_dom_sf"/>
</dbReference>
<evidence type="ECO:0000256" key="2">
    <source>
        <dbReference type="SAM" id="Phobius"/>
    </source>
</evidence>
<dbReference type="EMBL" id="BAAAGX010000037">
    <property type="protein sequence ID" value="GAA0277922.1"/>
    <property type="molecule type" value="Genomic_DNA"/>
</dbReference>
<evidence type="ECO:0000256" key="1">
    <source>
        <dbReference type="PROSITE-ProRule" id="PRU00221"/>
    </source>
</evidence>
<dbReference type="SUPFAM" id="SSF52200">
    <property type="entry name" value="Toll/Interleukin receptor TIR domain"/>
    <property type="match status" value="1"/>
</dbReference>
<name>A0ABN0V7E0_9ACTN</name>
<keyword evidence="2" id="KW-1133">Transmembrane helix</keyword>
<evidence type="ECO:0000313" key="4">
    <source>
        <dbReference type="EMBL" id="GAA0277922.1"/>
    </source>
</evidence>
<feature type="repeat" description="WD" evidence="1">
    <location>
        <begin position="460"/>
        <end position="501"/>
    </location>
</feature>
<comment type="caution">
    <text evidence="4">The sequence shown here is derived from an EMBL/GenBank/DDBJ whole genome shotgun (WGS) entry which is preliminary data.</text>
</comment>
<dbReference type="Pfam" id="PF00400">
    <property type="entry name" value="WD40"/>
    <property type="match status" value="1"/>
</dbReference>
<evidence type="ECO:0000259" key="3">
    <source>
        <dbReference type="PROSITE" id="PS50104"/>
    </source>
</evidence>
<organism evidence="4 5">
    <name type="scientific">Cryptosporangium japonicum</name>
    <dbReference type="NCBI Taxonomy" id="80872"/>
    <lineage>
        <taxon>Bacteria</taxon>
        <taxon>Bacillati</taxon>
        <taxon>Actinomycetota</taxon>
        <taxon>Actinomycetes</taxon>
        <taxon>Cryptosporangiales</taxon>
        <taxon>Cryptosporangiaceae</taxon>
        <taxon>Cryptosporangium</taxon>
    </lineage>
</organism>
<dbReference type="PROSITE" id="PS50104">
    <property type="entry name" value="TIR"/>
    <property type="match status" value="1"/>
</dbReference>
<dbReference type="Gene3D" id="3.40.50.10140">
    <property type="entry name" value="Toll/interleukin-1 receptor homology (TIR) domain"/>
    <property type="match status" value="1"/>
</dbReference>
<keyword evidence="2" id="KW-0812">Transmembrane</keyword>
<dbReference type="PANTHER" id="PTHR19879:SF9">
    <property type="entry name" value="TRANSCRIPTION INITIATION FACTOR TFIID SUBUNIT 5"/>
    <property type="match status" value="1"/>
</dbReference>
<dbReference type="PROSITE" id="PS50294">
    <property type="entry name" value="WD_REPEATS_REGION"/>
    <property type="match status" value="1"/>
</dbReference>
<dbReference type="SUPFAM" id="SSF50998">
    <property type="entry name" value="Quinoprotein alcohol dehydrogenase-like"/>
    <property type="match status" value="1"/>
</dbReference>
<accession>A0ABN0V7E0</accession>
<keyword evidence="2" id="KW-0472">Membrane</keyword>
<dbReference type="RefSeq" id="WP_344653906.1">
    <property type="nucleotide sequence ID" value="NZ_BAAAGX010000037.1"/>
</dbReference>
<evidence type="ECO:0000313" key="5">
    <source>
        <dbReference type="Proteomes" id="UP001500967"/>
    </source>
</evidence>
<dbReference type="PROSITE" id="PS50082">
    <property type="entry name" value="WD_REPEATS_2"/>
    <property type="match status" value="1"/>
</dbReference>
<dbReference type="PANTHER" id="PTHR19879">
    <property type="entry name" value="TRANSCRIPTION INITIATION FACTOR TFIID"/>
    <property type="match status" value="1"/>
</dbReference>
<dbReference type="SMART" id="SM00320">
    <property type="entry name" value="WD40"/>
    <property type="match status" value="5"/>
</dbReference>
<dbReference type="SUPFAM" id="SSF101908">
    <property type="entry name" value="Putative isomerase YbhE"/>
    <property type="match status" value="1"/>
</dbReference>
<dbReference type="Proteomes" id="UP001500967">
    <property type="component" value="Unassembled WGS sequence"/>
</dbReference>
<sequence length="945" mass="98937">MTHVRYHGFLSYARAADDGRARAVKHALERYARPWYRFAALRICLDETNFAAGGDVEATIAEKLERSDFLIVLASRPAATSVWMAFEVRHWLAHGGSPDRLVVVSTDLAPRDAGGPDGTMADRVPEQLRDTVAQQLVVDLSWLRGVDRQDLADPRWSTELAKLSGRLHDVDPEEIAGEERRQRQVFHRLRRLAIAGLAVLTVLSVTLATVAVAQTRSAREERAAAVRAEHVARSRQLAAASVEIGETDADLAKQIAIVAYREWPTTEAAAAVLSTAPRPGTIVLPGPARSPRFSRDGRYLAVRYGTSTPGVVVRDLVRRRTVADLALEGPDEVVGLAYGGSGTLVVLARSTGLELWRVGDGRLTRVRGVTGLFPGETPSAVAMSPDGHTVVVGGTRGGVVAVDVSDPANPVAGPVRAGGRPARTVEYAPDGRTVAVADDTGGVALWTPDGAGALTRRGALPGGTAPVSGLQFGPEGTTLVTATSTGAARLWDLAAGTVPTRPVVSWSLGTGASGFVALAPDGRTLAVAVGTDTVGLWDLTDPYEPRSRPPLTIARADEYAPLAALRYRPGTSTLLVGEPGGPGLEQWDLATPAQQGALAALPYDSPLSGNAAPAAVDPAHERIATVSSQQVCVVAVGDLRRPVATPDGCAPIDRALGTTFSADGTRLVTSTAAEGPDQLGAPAAVRIFDAGPGRGRLALRTAFTVPGTLWTPTFRLTLRPDGARLALTSSGGVEVWDVSGAPRRLARVAARDVGPIGFLGADHLVFGTGPGALGVWRIGGPGFRRIATDGFGVDALAVSPDGHAVATASRGGVRLHRVDGDTLTPTAALPGSEARRPGFTTANQVVFGRDSRRLVTVGGERGLRLWDVADLDRPVRLLSYPGGAAPAGLSPDGRLLIGQSPAGLTIWDTSVEPAITVSCGTVGEPVTRAEWRMYVPDRGYRPPCP</sequence>
<dbReference type="Pfam" id="PF13676">
    <property type="entry name" value="TIR_2"/>
    <property type="match status" value="1"/>
</dbReference>
<dbReference type="InterPro" id="IPR015943">
    <property type="entry name" value="WD40/YVTN_repeat-like_dom_sf"/>
</dbReference>
<gene>
    <name evidence="4" type="ORF">GCM10009539_77110</name>
</gene>